<evidence type="ECO:0000256" key="1">
    <source>
        <dbReference type="SAM" id="MobiDB-lite"/>
    </source>
</evidence>
<evidence type="ECO:0000313" key="2">
    <source>
        <dbReference type="EMBL" id="KAJ8413824.1"/>
    </source>
</evidence>
<sequence length="199" mass="21399">MDHGSFQTKPTYCTLVNQNDSSKYVCYSHTKAGVFNIGLTNASEVWSTDFTEEALAKHGKKFALKSAEDYSSKIRLACGNGGASVSVQEDAAVLHLGASPDSLSVTLSRMSEPEGTAELRDLLFRMAESLAQQDIVGGPSSDSPGKSPFKRNTGFEPRRQLNGPTVTARKRLPGDSLINPGSRKKRPATGVAFDDNDDL</sequence>
<feature type="compositionally biased region" description="Low complexity" evidence="1">
    <location>
        <begin position="137"/>
        <end position="147"/>
    </location>
</feature>
<dbReference type="GO" id="GO:0005634">
    <property type="term" value="C:nucleus"/>
    <property type="evidence" value="ECO:0007669"/>
    <property type="project" value="TreeGrafter"/>
</dbReference>
<evidence type="ECO:0008006" key="4">
    <source>
        <dbReference type="Google" id="ProtNLM"/>
    </source>
</evidence>
<dbReference type="InterPro" id="IPR027873">
    <property type="entry name" value="PAXX"/>
</dbReference>
<dbReference type="InterPro" id="IPR054134">
    <property type="entry name" value="PAXX_N"/>
</dbReference>
<gene>
    <name evidence="2" type="ORF">AAFF_G00064220</name>
</gene>
<dbReference type="GO" id="GO:0035861">
    <property type="term" value="C:site of double-strand break"/>
    <property type="evidence" value="ECO:0007669"/>
    <property type="project" value="TreeGrafter"/>
</dbReference>
<dbReference type="CDD" id="cd22286">
    <property type="entry name" value="HD_PAXX_N"/>
    <property type="match status" value="1"/>
</dbReference>
<comment type="caution">
    <text evidence="2">The sequence shown here is derived from an EMBL/GenBank/DDBJ whole genome shotgun (WGS) entry which is preliminary data.</text>
</comment>
<organism evidence="2 3">
    <name type="scientific">Aldrovandia affinis</name>
    <dbReference type="NCBI Taxonomy" id="143900"/>
    <lineage>
        <taxon>Eukaryota</taxon>
        <taxon>Metazoa</taxon>
        <taxon>Chordata</taxon>
        <taxon>Craniata</taxon>
        <taxon>Vertebrata</taxon>
        <taxon>Euteleostomi</taxon>
        <taxon>Actinopterygii</taxon>
        <taxon>Neopterygii</taxon>
        <taxon>Teleostei</taxon>
        <taxon>Notacanthiformes</taxon>
        <taxon>Halosauridae</taxon>
        <taxon>Aldrovandia</taxon>
    </lineage>
</organism>
<evidence type="ECO:0000313" key="3">
    <source>
        <dbReference type="Proteomes" id="UP001221898"/>
    </source>
</evidence>
<feature type="region of interest" description="Disordered" evidence="1">
    <location>
        <begin position="135"/>
        <end position="199"/>
    </location>
</feature>
<dbReference type="GO" id="GO:0060090">
    <property type="term" value="F:molecular adaptor activity"/>
    <property type="evidence" value="ECO:0007669"/>
    <property type="project" value="TreeGrafter"/>
</dbReference>
<protein>
    <recommendedName>
        <fullName evidence="4">Protein PAXX</fullName>
    </recommendedName>
</protein>
<proteinExistence type="predicted"/>
<keyword evidence="3" id="KW-1185">Reference proteome</keyword>
<accession>A0AAD7T3L5</accession>
<dbReference type="AlphaFoldDB" id="A0AAD7T3L5"/>
<dbReference type="EMBL" id="JAINUG010000014">
    <property type="protein sequence ID" value="KAJ8413824.1"/>
    <property type="molecule type" value="Genomic_DNA"/>
</dbReference>
<reference evidence="2" key="1">
    <citation type="journal article" date="2023" name="Science">
        <title>Genome structures resolve the early diversification of teleost fishes.</title>
        <authorList>
            <person name="Parey E."/>
            <person name="Louis A."/>
            <person name="Montfort J."/>
            <person name="Bouchez O."/>
            <person name="Roques C."/>
            <person name="Iampietro C."/>
            <person name="Lluch J."/>
            <person name="Castinel A."/>
            <person name="Donnadieu C."/>
            <person name="Desvignes T."/>
            <person name="Floi Bucao C."/>
            <person name="Jouanno E."/>
            <person name="Wen M."/>
            <person name="Mejri S."/>
            <person name="Dirks R."/>
            <person name="Jansen H."/>
            <person name="Henkel C."/>
            <person name="Chen W.J."/>
            <person name="Zahm M."/>
            <person name="Cabau C."/>
            <person name="Klopp C."/>
            <person name="Thompson A.W."/>
            <person name="Robinson-Rechavi M."/>
            <person name="Braasch I."/>
            <person name="Lecointre G."/>
            <person name="Bobe J."/>
            <person name="Postlethwait J.H."/>
            <person name="Berthelot C."/>
            <person name="Roest Crollius H."/>
            <person name="Guiguen Y."/>
        </authorList>
    </citation>
    <scope>NUCLEOTIDE SEQUENCE</scope>
    <source>
        <strain evidence="2">NC1722</strain>
    </source>
</reference>
<dbReference type="GO" id="GO:0070419">
    <property type="term" value="C:nonhomologous end joining complex"/>
    <property type="evidence" value="ECO:0007669"/>
    <property type="project" value="TreeGrafter"/>
</dbReference>
<dbReference type="Proteomes" id="UP001221898">
    <property type="component" value="Unassembled WGS sequence"/>
</dbReference>
<dbReference type="GO" id="GO:0006303">
    <property type="term" value="P:double-strand break repair via nonhomologous end joining"/>
    <property type="evidence" value="ECO:0007669"/>
    <property type="project" value="InterPro"/>
</dbReference>
<dbReference type="Pfam" id="PF15384">
    <property type="entry name" value="PAXX"/>
    <property type="match status" value="1"/>
</dbReference>
<dbReference type="PANTHER" id="PTHR28586">
    <property type="entry name" value="PROTEIN PAXX"/>
    <property type="match status" value="1"/>
</dbReference>
<name>A0AAD7T3L5_9TELE</name>
<dbReference type="PANTHER" id="PTHR28586:SF1">
    <property type="entry name" value="PROTEIN PAXX"/>
    <property type="match status" value="1"/>
</dbReference>